<dbReference type="EMBL" id="LAJG01000048">
    <property type="protein sequence ID" value="KKB76056.1"/>
    <property type="molecule type" value="Genomic_DNA"/>
</dbReference>
<accession>A0A0F5L0Y2</accession>
<sequence length="60" mass="6686">MDDEDRKAAKSHEVGMVLDTLSVSELEQRIALLEAEIVRLRAAIDARGNTRRAAEAAFKF</sequence>
<evidence type="ECO:0008006" key="3">
    <source>
        <dbReference type="Google" id="ProtNLM"/>
    </source>
</evidence>
<name>A0A0F5L0Y2_9HYPH</name>
<gene>
    <name evidence="1" type="ORF">VW35_20245</name>
</gene>
<dbReference type="OrthoDB" id="7950812at2"/>
<dbReference type="AlphaFoldDB" id="A0A0F5L0Y2"/>
<comment type="caution">
    <text evidence="1">The sequence shown here is derived from an EMBL/GenBank/DDBJ whole genome shotgun (WGS) entry which is preliminary data.</text>
</comment>
<dbReference type="RefSeq" id="WP_046144866.1">
    <property type="nucleotide sequence ID" value="NZ_LAJG01000048.1"/>
</dbReference>
<dbReference type="STRING" id="361041.VW35_20245"/>
<reference evidence="1 2" key="1">
    <citation type="submission" date="2015-03" db="EMBL/GenBank/DDBJ databases">
        <authorList>
            <person name="Hassan Y.I."/>
            <person name="Lepp D."/>
            <person name="Zhou T."/>
        </authorList>
    </citation>
    <scope>NUCLEOTIDE SEQUENCE [LARGE SCALE GENOMIC DNA]</scope>
    <source>
        <strain evidence="1 2">GH2-10</strain>
    </source>
</reference>
<dbReference type="Pfam" id="PF06698">
    <property type="entry name" value="DUF1192"/>
    <property type="match status" value="1"/>
</dbReference>
<keyword evidence="2" id="KW-1185">Reference proteome</keyword>
<proteinExistence type="predicted"/>
<dbReference type="Proteomes" id="UP000033514">
    <property type="component" value="Unassembled WGS sequence"/>
</dbReference>
<evidence type="ECO:0000313" key="1">
    <source>
        <dbReference type="EMBL" id="KKB76056.1"/>
    </source>
</evidence>
<protein>
    <recommendedName>
        <fullName evidence="3">DUF1192 domain-containing protein</fullName>
    </recommendedName>
</protein>
<evidence type="ECO:0000313" key="2">
    <source>
        <dbReference type="Proteomes" id="UP000033514"/>
    </source>
</evidence>
<dbReference type="InterPro" id="IPR009579">
    <property type="entry name" value="DUF1192"/>
</dbReference>
<dbReference type="PATRIC" id="fig|361041.3.peg.3465"/>
<organism evidence="1 2">
    <name type="scientific">Devosia soli</name>
    <dbReference type="NCBI Taxonomy" id="361041"/>
    <lineage>
        <taxon>Bacteria</taxon>
        <taxon>Pseudomonadati</taxon>
        <taxon>Pseudomonadota</taxon>
        <taxon>Alphaproteobacteria</taxon>
        <taxon>Hyphomicrobiales</taxon>
        <taxon>Devosiaceae</taxon>
        <taxon>Devosia</taxon>
    </lineage>
</organism>